<evidence type="ECO:0000313" key="3">
    <source>
        <dbReference type="Proteomes" id="UP000887013"/>
    </source>
</evidence>
<organism evidence="2 3">
    <name type="scientific">Nephila pilipes</name>
    <name type="common">Giant wood spider</name>
    <name type="synonym">Nephila maculata</name>
    <dbReference type="NCBI Taxonomy" id="299642"/>
    <lineage>
        <taxon>Eukaryota</taxon>
        <taxon>Metazoa</taxon>
        <taxon>Ecdysozoa</taxon>
        <taxon>Arthropoda</taxon>
        <taxon>Chelicerata</taxon>
        <taxon>Arachnida</taxon>
        <taxon>Araneae</taxon>
        <taxon>Araneomorphae</taxon>
        <taxon>Entelegynae</taxon>
        <taxon>Araneoidea</taxon>
        <taxon>Nephilidae</taxon>
        <taxon>Nephila</taxon>
    </lineage>
</organism>
<accession>A0A8X6PMJ3</accession>
<evidence type="ECO:0000313" key="2">
    <source>
        <dbReference type="EMBL" id="GFT78715.1"/>
    </source>
</evidence>
<dbReference type="AlphaFoldDB" id="A0A8X6PMJ3"/>
<feature type="compositionally biased region" description="Polar residues" evidence="1">
    <location>
        <begin position="7"/>
        <end position="32"/>
    </location>
</feature>
<gene>
    <name evidence="2" type="ORF">NPIL_122011</name>
</gene>
<comment type="caution">
    <text evidence="2">The sequence shown here is derived from an EMBL/GenBank/DDBJ whole genome shotgun (WGS) entry which is preliminary data.</text>
</comment>
<dbReference type="EMBL" id="BMAW01071605">
    <property type="protein sequence ID" value="GFT78715.1"/>
    <property type="molecule type" value="Genomic_DNA"/>
</dbReference>
<protein>
    <submittedName>
        <fullName evidence="2">Uncharacterized protein</fullName>
    </submittedName>
</protein>
<evidence type="ECO:0000256" key="1">
    <source>
        <dbReference type="SAM" id="MobiDB-lite"/>
    </source>
</evidence>
<reference evidence="2" key="1">
    <citation type="submission" date="2020-08" db="EMBL/GenBank/DDBJ databases">
        <title>Multicomponent nature underlies the extraordinary mechanical properties of spider dragline silk.</title>
        <authorList>
            <person name="Kono N."/>
            <person name="Nakamura H."/>
            <person name="Mori M."/>
            <person name="Yoshida Y."/>
            <person name="Ohtoshi R."/>
            <person name="Malay A.D."/>
            <person name="Moran D.A.P."/>
            <person name="Tomita M."/>
            <person name="Numata K."/>
            <person name="Arakawa K."/>
        </authorList>
    </citation>
    <scope>NUCLEOTIDE SEQUENCE</scope>
</reference>
<name>A0A8X6PMJ3_NEPPI</name>
<feature type="region of interest" description="Disordered" evidence="1">
    <location>
        <begin position="1"/>
        <end position="39"/>
    </location>
</feature>
<sequence length="123" mass="13440">MAEKLQTVFSPNSRKSGLSKSGTGALQRQSRGFSGIPSMFGQGPPSGVYISRKQAYASEVRSSVEGKVGSSLPSRAAGQQLRFRSPQHVRESTVCIQYHPRSNQLRQALSNLQYIGEEQAVNR</sequence>
<keyword evidence="3" id="KW-1185">Reference proteome</keyword>
<dbReference type="Proteomes" id="UP000887013">
    <property type="component" value="Unassembled WGS sequence"/>
</dbReference>
<proteinExistence type="predicted"/>